<accession>A0A4Q9Q3V3</accession>
<dbReference type="EMBL" id="ML145095">
    <property type="protein sequence ID" value="TBU61983.1"/>
    <property type="molecule type" value="Genomic_DNA"/>
</dbReference>
<proteinExistence type="predicted"/>
<evidence type="ECO:0000256" key="1">
    <source>
        <dbReference type="SAM" id="MobiDB-lite"/>
    </source>
</evidence>
<gene>
    <name evidence="2" type="ORF">BD310DRAFT_919372</name>
</gene>
<sequence length="182" mass="19942">MCPRRRFSDISPSSSCSAPAPASCLLLPFLPSWPCHHRQCPFGRRMSRRISDRNSSATGTTIPRACHYLGRCVSWRALCANPYAAMIILNCTSPWSTEQGSAQSKPMLRPSHPQLPATEAHRSQGGCSRGLIGVYWFVANASLPACSDDRSRASYAFHHHGLYTSSGLCIPSRAVHQVSCTH</sequence>
<feature type="region of interest" description="Disordered" evidence="1">
    <location>
        <begin position="102"/>
        <end position="122"/>
    </location>
</feature>
<name>A0A4Q9Q3V3_9APHY</name>
<dbReference type="AlphaFoldDB" id="A0A4Q9Q3V3"/>
<dbReference type="Proteomes" id="UP000292082">
    <property type="component" value="Unassembled WGS sequence"/>
</dbReference>
<reference evidence="2 3" key="1">
    <citation type="submission" date="2019-01" db="EMBL/GenBank/DDBJ databases">
        <title>Draft genome sequences of three monokaryotic isolates of the white-rot basidiomycete fungus Dichomitus squalens.</title>
        <authorList>
            <consortium name="DOE Joint Genome Institute"/>
            <person name="Lopez S.C."/>
            <person name="Andreopoulos B."/>
            <person name="Pangilinan J."/>
            <person name="Lipzen A."/>
            <person name="Riley R."/>
            <person name="Ahrendt S."/>
            <person name="Ng V."/>
            <person name="Barry K."/>
            <person name="Daum C."/>
            <person name="Grigoriev I.V."/>
            <person name="Hilden K.S."/>
            <person name="Makela M.R."/>
            <person name="de Vries R.P."/>
        </authorList>
    </citation>
    <scope>NUCLEOTIDE SEQUENCE [LARGE SCALE GENOMIC DNA]</scope>
    <source>
        <strain evidence="2 3">CBS 464.89</strain>
    </source>
</reference>
<keyword evidence="3" id="KW-1185">Reference proteome</keyword>
<evidence type="ECO:0000313" key="2">
    <source>
        <dbReference type="EMBL" id="TBU61983.1"/>
    </source>
</evidence>
<organism evidence="2 3">
    <name type="scientific">Dichomitus squalens</name>
    <dbReference type="NCBI Taxonomy" id="114155"/>
    <lineage>
        <taxon>Eukaryota</taxon>
        <taxon>Fungi</taxon>
        <taxon>Dikarya</taxon>
        <taxon>Basidiomycota</taxon>
        <taxon>Agaricomycotina</taxon>
        <taxon>Agaricomycetes</taxon>
        <taxon>Polyporales</taxon>
        <taxon>Polyporaceae</taxon>
        <taxon>Dichomitus</taxon>
    </lineage>
</organism>
<evidence type="ECO:0000313" key="3">
    <source>
        <dbReference type="Proteomes" id="UP000292082"/>
    </source>
</evidence>
<protein>
    <submittedName>
        <fullName evidence="2">Uncharacterized protein</fullName>
    </submittedName>
</protein>